<dbReference type="InterPro" id="IPR005702">
    <property type="entry name" value="Wzc-like_C"/>
</dbReference>
<keyword evidence="4" id="KW-0472">Membrane</keyword>
<keyword evidence="6" id="KW-0808">Transferase</keyword>
<keyword evidence="4" id="KW-0812">Transmembrane</keyword>
<dbReference type="PATRIC" id="fig|745776.4.peg.2833"/>
<keyword evidence="4" id="KW-1133">Transmembrane helix</keyword>
<dbReference type="KEGG" id="dgo:DGo_CA2757"/>
<accession>H8GUK1</accession>
<keyword evidence="6" id="KW-0829">Tyrosine-protein kinase</keyword>
<evidence type="ECO:0000256" key="4">
    <source>
        <dbReference type="SAM" id="Phobius"/>
    </source>
</evidence>
<dbReference type="InterPro" id="IPR027417">
    <property type="entry name" value="P-loop_NTPase"/>
</dbReference>
<dbReference type="eggNOG" id="COG0489">
    <property type="taxonomic scope" value="Bacteria"/>
</dbReference>
<dbReference type="InterPro" id="IPR002586">
    <property type="entry name" value="CobQ/CobB/MinD/ParA_Nub-bd_dom"/>
</dbReference>
<evidence type="ECO:0000313" key="6">
    <source>
        <dbReference type="EMBL" id="AFD26684.1"/>
    </source>
</evidence>
<proteinExistence type="predicted"/>
<reference evidence="6 7" key="1">
    <citation type="journal article" date="2012" name="PLoS ONE">
        <title>Genome sequence and transcriptome analysis of the radioresistant bacterium Deinococcus gobiensis: insights into the extreme environmental adaptations.</title>
        <authorList>
            <person name="Yuan M."/>
            <person name="Chen M."/>
            <person name="Zhang W."/>
            <person name="Lu W."/>
            <person name="Wang J."/>
            <person name="Yang M."/>
            <person name="Zhao P."/>
            <person name="Tang R."/>
            <person name="Li X."/>
            <person name="Hao Y."/>
            <person name="Zhou Z."/>
            <person name="Zhan Y."/>
            <person name="Yu H."/>
            <person name="Teng C."/>
            <person name="Yan Y."/>
            <person name="Ping S."/>
            <person name="Wang Y."/>
            <person name="Lin M."/>
        </authorList>
    </citation>
    <scope>NUCLEOTIDE SEQUENCE [LARGE SCALE GENOMIC DNA]</scope>
    <source>
        <strain evidence="6 7">I-0</strain>
    </source>
</reference>
<dbReference type="GO" id="GO:0004713">
    <property type="term" value="F:protein tyrosine kinase activity"/>
    <property type="evidence" value="ECO:0007669"/>
    <property type="project" value="UniProtKB-KW"/>
</dbReference>
<evidence type="ECO:0000256" key="2">
    <source>
        <dbReference type="ARBA" id="ARBA00022840"/>
    </source>
</evidence>
<dbReference type="EMBL" id="CP002191">
    <property type="protein sequence ID" value="AFD26684.1"/>
    <property type="molecule type" value="Genomic_DNA"/>
</dbReference>
<keyword evidence="1" id="KW-0547">Nucleotide-binding</keyword>
<feature type="transmembrane region" description="Helical" evidence="4">
    <location>
        <begin position="90"/>
        <end position="107"/>
    </location>
</feature>
<evidence type="ECO:0000256" key="1">
    <source>
        <dbReference type="ARBA" id="ARBA00022741"/>
    </source>
</evidence>
<dbReference type="Proteomes" id="UP000007575">
    <property type="component" value="Chromosome"/>
</dbReference>
<dbReference type="CDD" id="cd05387">
    <property type="entry name" value="BY-kinase"/>
    <property type="match status" value="1"/>
</dbReference>
<feature type="region of interest" description="Disordered" evidence="3">
    <location>
        <begin position="378"/>
        <end position="401"/>
    </location>
</feature>
<protein>
    <submittedName>
        <fullName evidence="6">Protein-tyrosine kinase</fullName>
    </submittedName>
</protein>
<dbReference type="InterPro" id="IPR050445">
    <property type="entry name" value="Bact_polysacc_biosynth/exp"/>
</dbReference>
<dbReference type="STRING" id="745776.DGo_CA2757"/>
<feature type="domain" description="CobQ/CobB/MinD/ParA nucleotide binding" evidence="5">
    <location>
        <begin position="209"/>
        <end position="372"/>
    </location>
</feature>
<evidence type="ECO:0000256" key="3">
    <source>
        <dbReference type="SAM" id="MobiDB-lite"/>
    </source>
</evidence>
<evidence type="ECO:0000259" key="5">
    <source>
        <dbReference type="Pfam" id="PF01656"/>
    </source>
</evidence>
<feature type="transmembrane region" description="Helical" evidence="4">
    <location>
        <begin position="127"/>
        <end position="146"/>
    </location>
</feature>
<dbReference type="HOGENOM" id="CLU_037750_0_0_0"/>
<organism evidence="6 7">
    <name type="scientific">Deinococcus gobiensis (strain DSM 21396 / JCM 16679 / CGMCC 1.7299 / I-0)</name>
    <dbReference type="NCBI Taxonomy" id="745776"/>
    <lineage>
        <taxon>Bacteria</taxon>
        <taxon>Thermotogati</taxon>
        <taxon>Deinococcota</taxon>
        <taxon>Deinococci</taxon>
        <taxon>Deinococcales</taxon>
        <taxon>Deinococcaceae</taxon>
        <taxon>Deinococcus</taxon>
    </lineage>
</organism>
<sequence>MLASIDPQQQTGIYELRSHARTPQAAQVLADASAQALLLWDQERAAQNITRAQQTLRQQLANVDARLGARPGTIETQSLLTTRSDLQEKLGQVSALLTAVGGTLSLISPASTPQVPVSPRPLRDALLVFAALLFFLALGAIVLDALRKRVNSAADLAPLGKPLLGVLPLLRDGQTELLAETRGGALYEQVGFLRVNLASVAAGRTRFAVSSARPGEGKSTITAALAQSFALRGLRVLIVDADLYRPTQFRLWQRTRAHFTSTAVGGATLYQDLTPGAGSGATDLLIPERGVNDAAKLYEIISSLADDYAYVLVDTPPVLVAASALELSARLGGVLMVAALGSELELVERAMRSAQTAGSEVLGIVLNKEKERAGNVGYGYAPGRYMDPESPEAAPLELDRP</sequence>
<dbReference type="PANTHER" id="PTHR32309">
    <property type="entry name" value="TYROSINE-PROTEIN KINASE"/>
    <property type="match status" value="1"/>
</dbReference>
<dbReference type="AlphaFoldDB" id="H8GUK1"/>
<keyword evidence="7" id="KW-1185">Reference proteome</keyword>
<evidence type="ECO:0000313" key="7">
    <source>
        <dbReference type="Proteomes" id="UP000007575"/>
    </source>
</evidence>
<keyword evidence="6" id="KW-0418">Kinase</keyword>
<dbReference type="Gene3D" id="3.40.50.300">
    <property type="entry name" value="P-loop containing nucleotide triphosphate hydrolases"/>
    <property type="match status" value="1"/>
</dbReference>
<dbReference type="Pfam" id="PF01656">
    <property type="entry name" value="CbiA"/>
    <property type="match status" value="1"/>
</dbReference>
<dbReference type="SUPFAM" id="SSF52540">
    <property type="entry name" value="P-loop containing nucleoside triphosphate hydrolases"/>
    <property type="match status" value="1"/>
</dbReference>
<gene>
    <name evidence="6" type="ordered locus">DGo_CA2757</name>
</gene>
<keyword evidence="2" id="KW-0067">ATP-binding</keyword>
<name>H8GUK1_DEIGI</name>
<dbReference type="PANTHER" id="PTHR32309:SF31">
    <property type="entry name" value="CAPSULAR EXOPOLYSACCHARIDE FAMILY"/>
    <property type="match status" value="1"/>
</dbReference>